<dbReference type="PANTHER" id="PTHR21284:SF11">
    <property type="entry name" value="KUNE-KUNE"/>
    <property type="match status" value="1"/>
</dbReference>
<proteinExistence type="predicted"/>
<dbReference type="EMBL" id="CABPRJ010002374">
    <property type="protein sequence ID" value="VVC44036.1"/>
    <property type="molecule type" value="Genomic_DNA"/>
</dbReference>
<keyword evidence="7" id="KW-1185">Reference proteome</keyword>
<dbReference type="PANTHER" id="PTHR21284">
    <property type="entry name" value="EG:80H7.2 PROTEIN"/>
    <property type="match status" value="1"/>
</dbReference>
<evidence type="ECO:0000256" key="5">
    <source>
        <dbReference type="SAM" id="Phobius"/>
    </source>
</evidence>
<dbReference type="OrthoDB" id="10062378at2759"/>
<reference evidence="6 7" key="1">
    <citation type="submission" date="2019-08" db="EMBL/GenBank/DDBJ databases">
        <authorList>
            <person name="Alioto T."/>
            <person name="Alioto T."/>
            <person name="Gomez Garrido J."/>
        </authorList>
    </citation>
    <scope>NUCLEOTIDE SEQUENCE [LARGE SCALE GENOMIC DNA]</scope>
</reference>
<evidence type="ECO:0000256" key="3">
    <source>
        <dbReference type="ARBA" id="ARBA00022989"/>
    </source>
</evidence>
<dbReference type="Gene3D" id="1.20.140.150">
    <property type="match status" value="1"/>
</dbReference>
<dbReference type="AlphaFoldDB" id="A0A5E4NNC1"/>
<evidence type="ECO:0000256" key="2">
    <source>
        <dbReference type="ARBA" id="ARBA00022692"/>
    </source>
</evidence>
<comment type="subcellular location">
    <subcellularLocation>
        <location evidence="1">Membrane</location>
        <topology evidence="1">Multi-pass membrane protein</topology>
    </subcellularLocation>
</comment>
<gene>
    <name evidence="6" type="ORF">CINCED_3A003275</name>
</gene>
<dbReference type="GO" id="GO:0005918">
    <property type="term" value="C:septate junction"/>
    <property type="evidence" value="ECO:0007669"/>
    <property type="project" value="TreeGrafter"/>
</dbReference>
<dbReference type="GO" id="GO:0016020">
    <property type="term" value="C:membrane"/>
    <property type="evidence" value="ECO:0007669"/>
    <property type="project" value="UniProtKB-SubCell"/>
</dbReference>
<keyword evidence="2 5" id="KW-0812">Transmembrane</keyword>
<keyword evidence="4 5" id="KW-0472">Membrane</keyword>
<sequence>MAVSKNGLIASYLSVLGTLLALVAFATENWLVTDKSGRKFDRIGLWVVCFKNLEDSHRWYDVKLINSCRSVFGKQYYIIHDILFGNNRFYHYTQFWFTVCVLSALVGLYHTKCYVKLSSPAWVDGHRVKTAFRTGVVYIISAVFGTVALVIFGIHGVDRTWMPDWRHNHIGWSYGVGVAGTIALWVGGILYAIEGRALKIKLRKRTTTRKPNTDDKLQGQCSEV</sequence>
<dbReference type="Pfam" id="PF13903">
    <property type="entry name" value="Claudin_2"/>
    <property type="match status" value="1"/>
</dbReference>
<dbReference type="Proteomes" id="UP000325440">
    <property type="component" value="Unassembled WGS sequence"/>
</dbReference>
<dbReference type="GO" id="GO:0019991">
    <property type="term" value="P:septate junction assembly"/>
    <property type="evidence" value="ECO:0007669"/>
    <property type="project" value="TreeGrafter"/>
</dbReference>
<evidence type="ECO:0000256" key="1">
    <source>
        <dbReference type="ARBA" id="ARBA00004141"/>
    </source>
</evidence>
<name>A0A5E4NNC1_9HEMI</name>
<feature type="transmembrane region" description="Helical" evidence="5">
    <location>
        <begin position="136"/>
        <end position="154"/>
    </location>
</feature>
<keyword evidence="3 5" id="KW-1133">Transmembrane helix</keyword>
<organism evidence="6 7">
    <name type="scientific">Cinara cedri</name>
    <dbReference type="NCBI Taxonomy" id="506608"/>
    <lineage>
        <taxon>Eukaryota</taxon>
        <taxon>Metazoa</taxon>
        <taxon>Ecdysozoa</taxon>
        <taxon>Arthropoda</taxon>
        <taxon>Hexapoda</taxon>
        <taxon>Insecta</taxon>
        <taxon>Pterygota</taxon>
        <taxon>Neoptera</taxon>
        <taxon>Paraneoptera</taxon>
        <taxon>Hemiptera</taxon>
        <taxon>Sternorrhyncha</taxon>
        <taxon>Aphidomorpha</taxon>
        <taxon>Aphidoidea</taxon>
        <taxon>Aphididae</taxon>
        <taxon>Lachninae</taxon>
        <taxon>Cinara</taxon>
    </lineage>
</organism>
<evidence type="ECO:0000313" key="7">
    <source>
        <dbReference type="Proteomes" id="UP000325440"/>
    </source>
</evidence>
<feature type="transmembrane region" description="Helical" evidence="5">
    <location>
        <begin position="174"/>
        <end position="193"/>
    </location>
</feature>
<dbReference type="InterPro" id="IPR004031">
    <property type="entry name" value="PMP22/EMP/MP20/Claudin"/>
</dbReference>
<protein>
    <submittedName>
        <fullName evidence="6">PMP-22/EMP/MP20/Claudin superfamily</fullName>
    </submittedName>
</protein>
<evidence type="ECO:0000256" key="4">
    <source>
        <dbReference type="ARBA" id="ARBA00023136"/>
    </source>
</evidence>
<accession>A0A5E4NNC1</accession>
<feature type="transmembrane region" description="Helical" evidence="5">
    <location>
        <begin position="95"/>
        <end position="115"/>
    </location>
</feature>
<evidence type="ECO:0000313" key="6">
    <source>
        <dbReference type="EMBL" id="VVC44036.1"/>
    </source>
</evidence>
<dbReference type="GO" id="GO:0035151">
    <property type="term" value="P:regulation of tube size, open tracheal system"/>
    <property type="evidence" value="ECO:0007669"/>
    <property type="project" value="TreeGrafter"/>
</dbReference>